<dbReference type="Gene3D" id="3.30.565.10">
    <property type="entry name" value="Histidine kinase-like ATPase, C-terminal domain"/>
    <property type="match status" value="1"/>
</dbReference>
<keyword evidence="4" id="KW-1185">Reference proteome</keyword>
<keyword evidence="1" id="KW-0418">Kinase</keyword>
<keyword evidence="1" id="KW-0808">Transferase</keyword>
<dbReference type="Pfam" id="PF13581">
    <property type="entry name" value="HATPase_c_2"/>
    <property type="match status" value="1"/>
</dbReference>
<dbReference type="InterPro" id="IPR036890">
    <property type="entry name" value="HATPase_C_sf"/>
</dbReference>
<dbReference type="InterPro" id="IPR050267">
    <property type="entry name" value="Anti-sigma-factor_SerPK"/>
</dbReference>
<dbReference type="CDD" id="cd16936">
    <property type="entry name" value="HATPase_RsbW-like"/>
    <property type="match status" value="1"/>
</dbReference>
<evidence type="ECO:0000256" key="1">
    <source>
        <dbReference type="ARBA" id="ARBA00022527"/>
    </source>
</evidence>
<organism evidence="3 4">
    <name type="scientific">Actinomadura meridiana</name>
    <dbReference type="NCBI Taxonomy" id="559626"/>
    <lineage>
        <taxon>Bacteria</taxon>
        <taxon>Bacillati</taxon>
        <taxon>Actinomycetota</taxon>
        <taxon>Actinomycetes</taxon>
        <taxon>Streptosporangiales</taxon>
        <taxon>Thermomonosporaceae</taxon>
        <taxon>Actinomadura</taxon>
    </lineage>
</organism>
<dbReference type="PANTHER" id="PTHR35526:SF3">
    <property type="entry name" value="ANTI-SIGMA-F FACTOR RSBW"/>
    <property type="match status" value="1"/>
</dbReference>
<dbReference type="Proteomes" id="UP001501710">
    <property type="component" value="Unassembled WGS sequence"/>
</dbReference>
<dbReference type="SUPFAM" id="SSF55874">
    <property type="entry name" value="ATPase domain of HSP90 chaperone/DNA topoisomerase II/histidine kinase"/>
    <property type="match status" value="1"/>
</dbReference>
<comment type="caution">
    <text evidence="3">The sequence shown here is derived from an EMBL/GenBank/DDBJ whole genome shotgun (WGS) entry which is preliminary data.</text>
</comment>
<accession>A0ABP8CLG9</accession>
<protein>
    <recommendedName>
        <fullName evidence="2">Histidine kinase/HSP90-like ATPase domain-containing protein</fullName>
    </recommendedName>
</protein>
<evidence type="ECO:0000313" key="4">
    <source>
        <dbReference type="Proteomes" id="UP001501710"/>
    </source>
</evidence>
<name>A0ABP8CLG9_9ACTN</name>
<dbReference type="PANTHER" id="PTHR35526">
    <property type="entry name" value="ANTI-SIGMA-F FACTOR RSBW-RELATED"/>
    <property type="match status" value="1"/>
</dbReference>
<evidence type="ECO:0000313" key="3">
    <source>
        <dbReference type="EMBL" id="GAA4240748.1"/>
    </source>
</evidence>
<dbReference type="RefSeq" id="WP_344905421.1">
    <property type="nucleotide sequence ID" value="NZ_BAABAS010000026.1"/>
</dbReference>
<dbReference type="InterPro" id="IPR003594">
    <property type="entry name" value="HATPase_dom"/>
</dbReference>
<evidence type="ECO:0000259" key="2">
    <source>
        <dbReference type="Pfam" id="PF13581"/>
    </source>
</evidence>
<sequence>MNDQDLTAFAPVAPPTPEIRLTLLAAPSSVVLARHLVRYSLTSWGCDRELVQDSMLVMSEIVTNAVAAARGREIRLRCTFQGEAPLLECWDPNPTLPTFTDAPETAETGRGLAIVAAYAKATGTRPSATGQGKVIWALMPT</sequence>
<feature type="domain" description="Histidine kinase/HSP90-like ATPase" evidence="2">
    <location>
        <begin position="25"/>
        <end position="136"/>
    </location>
</feature>
<dbReference type="EMBL" id="BAABAS010000026">
    <property type="protein sequence ID" value="GAA4240748.1"/>
    <property type="molecule type" value="Genomic_DNA"/>
</dbReference>
<proteinExistence type="predicted"/>
<reference evidence="4" key="1">
    <citation type="journal article" date="2019" name="Int. J. Syst. Evol. Microbiol.">
        <title>The Global Catalogue of Microorganisms (GCM) 10K type strain sequencing project: providing services to taxonomists for standard genome sequencing and annotation.</title>
        <authorList>
            <consortium name="The Broad Institute Genomics Platform"/>
            <consortium name="The Broad Institute Genome Sequencing Center for Infectious Disease"/>
            <person name="Wu L."/>
            <person name="Ma J."/>
        </authorList>
    </citation>
    <scope>NUCLEOTIDE SEQUENCE [LARGE SCALE GENOMIC DNA]</scope>
    <source>
        <strain evidence="4">JCM 17440</strain>
    </source>
</reference>
<gene>
    <name evidence="3" type="ORF">GCM10022254_66680</name>
</gene>
<keyword evidence="1" id="KW-0723">Serine/threonine-protein kinase</keyword>